<keyword evidence="9" id="KW-0067">ATP-binding</keyword>
<dbReference type="EC" id="2.7.13.3" evidence="3"/>
<dbReference type="Gene3D" id="3.30.565.10">
    <property type="entry name" value="Histidine kinase-like ATPase, C-terminal domain"/>
    <property type="match status" value="1"/>
</dbReference>
<evidence type="ECO:0000256" key="2">
    <source>
        <dbReference type="ARBA" id="ARBA00004236"/>
    </source>
</evidence>
<accession>A0A3B7MTL9</accession>
<keyword evidence="7" id="KW-0547">Nucleotide-binding</keyword>
<gene>
    <name evidence="14" type="ORF">D3H65_22555</name>
</gene>
<evidence type="ECO:0000256" key="11">
    <source>
        <dbReference type="ARBA" id="ARBA00023136"/>
    </source>
</evidence>
<evidence type="ECO:0000256" key="6">
    <source>
        <dbReference type="ARBA" id="ARBA00022679"/>
    </source>
</evidence>
<dbReference type="CDD" id="cd00082">
    <property type="entry name" value="HisKA"/>
    <property type="match status" value="1"/>
</dbReference>
<dbReference type="KEGG" id="pseg:D3H65_22555"/>
<dbReference type="FunFam" id="3.30.565.10:FF:000023">
    <property type="entry name" value="PAS domain-containing sensor histidine kinase"/>
    <property type="match status" value="1"/>
</dbReference>
<evidence type="ECO:0000256" key="10">
    <source>
        <dbReference type="ARBA" id="ARBA00023012"/>
    </source>
</evidence>
<dbReference type="OrthoDB" id="9804645at2"/>
<dbReference type="PANTHER" id="PTHR43547">
    <property type="entry name" value="TWO-COMPONENT HISTIDINE KINASE"/>
    <property type="match status" value="1"/>
</dbReference>
<evidence type="ECO:0000259" key="13">
    <source>
        <dbReference type="PROSITE" id="PS50109"/>
    </source>
</evidence>
<feature type="domain" description="Histidine kinase" evidence="13">
    <location>
        <begin position="274"/>
        <end position="493"/>
    </location>
</feature>
<dbReference type="PRINTS" id="PR00344">
    <property type="entry name" value="BCTRLSENSOR"/>
</dbReference>
<reference evidence="14 15" key="1">
    <citation type="submission" date="2018-09" db="EMBL/GenBank/DDBJ databases">
        <title>Genome sequencing of strain 6GH32-13.</title>
        <authorList>
            <person name="Weon H.-Y."/>
            <person name="Heo J."/>
            <person name="Kwon S.-W."/>
        </authorList>
    </citation>
    <scope>NUCLEOTIDE SEQUENCE [LARGE SCALE GENOMIC DNA]</scope>
    <source>
        <strain evidence="14 15">5GH32-13</strain>
    </source>
</reference>
<dbReference type="GO" id="GO:0000155">
    <property type="term" value="F:phosphorelay sensor kinase activity"/>
    <property type="evidence" value="ECO:0007669"/>
    <property type="project" value="InterPro"/>
</dbReference>
<dbReference type="SMART" id="SM00387">
    <property type="entry name" value="HATPase_c"/>
    <property type="match status" value="1"/>
</dbReference>
<dbReference type="CDD" id="cd00075">
    <property type="entry name" value="HATPase"/>
    <property type="match status" value="1"/>
</dbReference>
<proteinExistence type="predicted"/>
<keyword evidence="10" id="KW-0902">Two-component regulatory system</keyword>
<dbReference type="Gene3D" id="1.10.287.130">
    <property type="match status" value="1"/>
</dbReference>
<evidence type="ECO:0000313" key="14">
    <source>
        <dbReference type="EMBL" id="AXY76609.1"/>
    </source>
</evidence>
<dbReference type="GO" id="GO:0005886">
    <property type="term" value="C:plasma membrane"/>
    <property type="evidence" value="ECO:0007669"/>
    <property type="project" value="UniProtKB-SubCell"/>
</dbReference>
<name>A0A3B7MTL9_9BACT</name>
<evidence type="ECO:0000256" key="3">
    <source>
        <dbReference type="ARBA" id="ARBA00012438"/>
    </source>
</evidence>
<dbReference type="InterPro" id="IPR003594">
    <property type="entry name" value="HATPase_dom"/>
</dbReference>
<dbReference type="SMART" id="SM00388">
    <property type="entry name" value="HisKA"/>
    <property type="match status" value="1"/>
</dbReference>
<dbReference type="Proteomes" id="UP000263900">
    <property type="component" value="Chromosome"/>
</dbReference>
<evidence type="ECO:0000256" key="1">
    <source>
        <dbReference type="ARBA" id="ARBA00000085"/>
    </source>
</evidence>
<dbReference type="AlphaFoldDB" id="A0A3B7MTL9"/>
<dbReference type="InterPro" id="IPR004358">
    <property type="entry name" value="Sig_transdc_His_kin-like_C"/>
</dbReference>
<protein>
    <recommendedName>
        <fullName evidence="3">histidine kinase</fullName>
        <ecNumber evidence="3">2.7.13.3</ecNumber>
    </recommendedName>
</protein>
<dbReference type="PANTHER" id="PTHR43547:SF2">
    <property type="entry name" value="HYBRID SIGNAL TRANSDUCTION HISTIDINE KINASE C"/>
    <property type="match status" value="1"/>
</dbReference>
<evidence type="ECO:0000256" key="8">
    <source>
        <dbReference type="ARBA" id="ARBA00022777"/>
    </source>
</evidence>
<keyword evidence="6" id="KW-0808">Transferase</keyword>
<dbReference type="SUPFAM" id="SSF55874">
    <property type="entry name" value="ATPase domain of HSP90 chaperone/DNA topoisomerase II/histidine kinase"/>
    <property type="match status" value="1"/>
</dbReference>
<dbReference type="EMBL" id="CP032157">
    <property type="protein sequence ID" value="AXY76609.1"/>
    <property type="molecule type" value="Genomic_DNA"/>
</dbReference>
<keyword evidence="4" id="KW-1003">Cell membrane</keyword>
<keyword evidence="5" id="KW-0597">Phosphoprotein</keyword>
<organism evidence="14 15">
    <name type="scientific">Paraflavitalea soli</name>
    <dbReference type="NCBI Taxonomy" id="2315862"/>
    <lineage>
        <taxon>Bacteria</taxon>
        <taxon>Pseudomonadati</taxon>
        <taxon>Bacteroidota</taxon>
        <taxon>Chitinophagia</taxon>
        <taxon>Chitinophagales</taxon>
        <taxon>Chitinophagaceae</taxon>
        <taxon>Paraflavitalea</taxon>
    </lineage>
</organism>
<keyword evidence="11 12" id="KW-0472">Membrane</keyword>
<keyword evidence="15" id="KW-1185">Reference proteome</keyword>
<keyword evidence="12" id="KW-1133">Transmembrane helix</keyword>
<evidence type="ECO:0000256" key="7">
    <source>
        <dbReference type="ARBA" id="ARBA00022741"/>
    </source>
</evidence>
<dbReference type="InterPro" id="IPR003661">
    <property type="entry name" value="HisK_dim/P_dom"/>
</dbReference>
<feature type="transmembrane region" description="Helical" evidence="12">
    <location>
        <begin position="237"/>
        <end position="255"/>
    </location>
</feature>
<comment type="catalytic activity">
    <reaction evidence="1">
        <text>ATP + protein L-histidine = ADP + protein N-phospho-L-histidine.</text>
        <dbReference type="EC" id="2.7.13.3"/>
    </reaction>
</comment>
<dbReference type="PROSITE" id="PS50109">
    <property type="entry name" value="HIS_KIN"/>
    <property type="match status" value="1"/>
</dbReference>
<evidence type="ECO:0000256" key="9">
    <source>
        <dbReference type="ARBA" id="ARBA00022840"/>
    </source>
</evidence>
<dbReference type="RefSeq" id="WP_119052486.1">
    <property type="nucleotide sequence ID" value="NZ_CP032157.1"/>
</dbReference>
<dbReference type="InterPro" id="IPR036890">
    <property type="entry name" value="HATPase_C_sf"/>
</dbReference>
<evidence type="ECO:0000256" key="12">
    <source>
        <dbReference type="SAM" id="Phobius"/>
    </source>
</evidence>
<feature type="transmembrane region" description="Helical" evidence="12">
    <location>
        <begin position="7"/>
        <end position="32"/>
    </location>
</feature>
<dbReference type="Pfam" id="PF02518">
    <property type="entry name" value="HATPase_c"/>
    <property type="match status" value="1"/>
</dbReference>
<evidence type="ECO:0000313" key="15">
    <source>
        <dbReference type="Proteomes" id="UP000263900"/>
    </source>
</evidence>
<sequence length="493" mass="56338">MPARRSVISVSSISVVLMLLAILAIVVFQGYWLRKNYRDELQTLHIRTNVLFRETIQRCQIEKLKLDTNVKIRISPREPGVNATYGATFRMADDSSFRKHRLGSVIYSLNKSYRPFRRDSIHGKVDSLQLEPPPGAMIQRAYPSQRIIQFLQGVDSLQDSITVKEATTRYSKVLAREEIAIPFTIWRDQVVDETDFGPPDDLASDNTVTIGFAQPYTLALELENTIPWVLKKLTSQILVSLLLVGLTIFSFVLMYRNLRRQRRLTHLKNDFISNITHELKTPIATVSVAIEALRNFNALHDPRRTEEYLDISANELQRLSLLVDKVLKLSMFEKQQIELNGEPFDFRELVEEVVASMRLQFEKYKAKVSIQVHGDDFIIQADRMHITSVIFNLLDNALKYSKAHPSIEIDLASLPQFIEMSVTDNGIGISSEYQKKIFDKFFRVPTGDTHNVKGYGLGLSYVAYIMDRHKGVINVESQPGIGTRFTTKLPKSA</sequence>
<evidence type="ECO:0000256" key="5">
    <source>
        <dbReference type="ARBA" id="ARBA00022553"/>
    </source>
</evidence>
<dbReference type="Pfam" id="PF00512">
    <property type="entry name" value="HisKA"/>
    <property type="match status" value="1"/>
</dbReference>
<keyword evidence="12" id="KW-0812">Transmembrane</keyword>
<dbReference type="InterPro" id="IPR036097">
    <property type="entry name" value="HisK_dim/P_sf"/>
</dbReference>
<dbReference type="InterPro" id="IPR005467">
    <property type="entry name" value="His_kinase_dom"/>
</dbReference>
<keyword evidence="8 14" id="KW-0418">Kinase</keyword>
<dbReference type="GO" id="GO:0005524">
    <property type="term" value="F:ATP binding"/>
    <property type="evidence" value="ECO:0007669"/>
    <property type="project" value="UniProtKB-KW"/>
</dbReference>
<comment type="subcellular location">
    <subcellularLocation>
        <location evidence="2">Cell membrane</location>
    </subcellularLocation>
</comment>
<evidence type="ECO:0000256" key="4">
    <source>
        <dbReference type="ARBA" id="ARBA00022475"/>
    </source>
</evidence>
<dbReference type="SUPFAM" id="SSF47384">
    <property type="entry name" value="Homodimeric domain of signal transducing histidine kinase"/>
    <property type="match status" value="1"/>
</dbReference>